<dbReference type="EMBL" id="PKLZ01000007">
    <property type="protein sequence ID" value="PLW82706.1"/>
    <property type="molecule type" value="Genomic_DNA"/>
</dbReference>
<name>A0A2N5Y2U4_9GAMM</name>
<keyword evidence="4" id="KW-1185">Reference proteome</keyword>
<feature type="chain" id="PRO_5014834056" description="Lipoprotein" evidence="2">
    <location>
        <begin position="19"/>
        <end position="86"/>
    </location>
</feature>
<evidence type="ECO:0000313" key="4">
    <source>
        <dbReference type="Proteomes" id="UP000234845"/>
    </source>
</evidence>
<evidence type="ECO:0008006" key="5">
    <source>
        <dbReference type="Google" id="ProtNLM"/>
    </source>
</evidence>
<evidence type="ECO:0000256" key="2">
    <source>
        <dbReference type="SAM" id="SignalP"/>
    </source>
</evidence>
<dbReference type="PROSITE" id="PS51257">
    <property type="entry name" value="PROKAR_LIPOPROTEIN"/>
    <property type="match status" value="1"/>
</dbReference>
<proteinExistence type="predicted"/>
<evidence type="ECO:0000256" key="1">
    <source>
        <dbReference type="SAM" id="MobiDB-lite"/>
    </source>
</evidence>
<accession>A0A2N5Y2U4</accession>
<dbReference type="OrthoDB" id="9857935at2"/>
<reference evidence="4" key="1">
    <citation type="submission" date="2017-11" db="EMBL/GenBank/DDBJ databases">
        <title>The draft genome sequence of Chromatocurvus sp. F02.</title>
        <authorList>
            <person name="Du Z.-J."/>
            <person name="Chang Y.-Q."/>
        </authorList>
    </citation>
    <scope>NUCLEOTIDE SEQUENCE [LARGE SCALE GENOMIC DNA]</scope>
    <source>
        <strain evidence="4">F02</strain>
    </source>
</reference>
<dbReference type="Pfam" id="PF11839">
    <property type="entry name" value="Alanine_zipper"/>
    <property type="match status" value="1"/>
</dbReference>
<dbReference type="AlphaFoldDB" id="A0A2N5Y2U4"/>
<dbReference type="NCBIfam" id="NF040598">
    <property type="entry name" value="Ala_zip_lipo"/>
    <property type="match status" value="1"/>
</dbReference>
<feature type="compositionally biased region" description="Basic and acidic residues" evidence="1">
    <location>
        <begin position="75"/>
        <end position="86"/>
    </location>
</feature>
<comment type="caution">
    <text evidence="3">The sequence shown here is derived from an EMBL/GenBank/DDBJ whole genome shotgun (WGS) entry which is preliminary data.</text>
</comment>
<dbReference type="InterPro" id="IPR021793">
    <property type="entry name" value="Oprl"/>
</dbReference>
<feature type="signal peptide" evidence="2">
    <location>
        <begin position="1"/>
        <end position="18"/>
    </location>
</feature>
<feature type="region of interest" description="Disordered" evidence="1">
    <location>
        <begin position="44"/>
        <end position="86"/>
    </location>
</feature>
<dbReference type="Proteomes" id="UP000234845">
    <property type="component" value="Unassembled WGS sequence"/>
</dbReference>
<evidence type="ECO:0000313" key="3">
    <source>
        <dbReference type="EMBL" id="PLW82706.1"/>
    </source>
</evidence>
<dbReference type="RefSeq" id="WP_101521174.1">
    <property type="nucleotide sequence ID" value="NZ_PKLZ01000007.1"/>
</dbReference>
<feature type="compositionally biased region" description="Basic and acidic residues" evidence="1">
    <location>
        <begin position="51"/>
        <end position="62"/>
    </location>
</feature>
<organism evidence="3 4">
    <name type="scientific">Kineobactrum sediminis</name>
    <dbReference type="NCBI Taxonomy" id="1905677"/>
    <lineage>
        <taxon>Bacteria</taxon>
        <taxon>Pseudomonadati</taxon>
        <taxon>Pseudomonadota</taxon>
        <taxon>Gammaproteobacteria</taxon>
        <taxon>Cellvibrionales</taxon>
        <taxon>Halieaceae</taxon>
        <taxon>Kineobactrum</taxon>
    </lineage>
</organism>
<protein>
    <recommendedName>
        <fullName evidence="5">Lipoprotein</fullName>
    </recommendedName>
</protein>
<sequence>MKSTVKTALSVVAFTALASGCASTDKIDEVRNIAEAAQRTANEAMQTASSAERKANEAKRTADAAMRSAEQANTKIDRAFQESMQK</sequence>
<keyword evidence="2" id="KW-0732">Signal</keyword>
<gene>
    <name evidence="3" type="ORF">CWI75_08985</name>
</gene>